<evidence type="ECO:0000256" key="1">
    <source>
        <dbReference type="PROSITE-ProRule" id="PRU00175"/>
    </source>
</evidence>
<evidence type="ECO:0000313" key="5">
    <source>
        <dbReference type="EMBL" id="PTQ46908.1"/>
    </source>
</evidence>
<feature type="compositionally biased region" description="Basic and acidic residues" evidence="3">
    <location>
        <begin position="1"/>
        <end position="16"/>
    </location>
</feature>
<dbReference type="SUPFAM" id="SSF57850">
    <property type="entry name" value="RING/U-box"/>
    <property type="match status" value="1"/>
</dbReference>
<keyword evidence="6" id="KW-1185">Reference proteome</keyword>
<sequence length="883" mass="101116">MSALDSRFRGPHERVPVMHQLGTHPMPDWGGLLRTPRPPSRPLPPPLPPGPPPLSVQMSHPILYRQVEYQMQTPPPPPPVIHALAHPTNTAVPHPTTPQPPIQHLPVPVPVPTLSHPSVFQLCLLPNPPMALNLLPIQHQLLNLPVHPPLPLTPYPHSSSQPSRSAPMHYTPFVAPSHQPLKLSASEPQPPGLDISPASLKEQFLSKPESQSSPLRKSPHRCFTEIPKIDRIEPEETKVATKTVSTSIIPPTFSCSILDDSDDEQDIKPSTYLFIPGSIDYSYKPPPVKDPFANSKSLRHQQPSNPRRRRDDDEEADNDEDDSELEDETDEDFMVRVDRTYQELFPKVRKFMNQMGVDENWQLDKEEKACMICPFPQRLKGWTALLQHADKFKKRRLVQHRAYYRALSDHLKRGPRLIDDQRSEEKAVLIDSGKLAEELIVWPPLVIITNMKDKESLDIHVPLFKTMDVEKTLRENTDGKPGRMLVMFPASELGLLNAKLLVESLAKLLSSQMPTNVHISAPRYNTRAAMGGVGPFSVQHPHLYSWPMDPGVPVGHLAEPSDMINIDPHKKLINWSAENRREILKIVSKKSKEEHEREKAKLKAKLVEVDQIAESHQRFKSSKALLSLQLKEAEMGLQEQKQREEYISYRHAEQLKLMDAQFKSDIWRMEEERLAREGKIRALFESNERQLLKERIERNKEVETMRSQVANITQELEKHIAQKALGKEREIARRREEAYAVIKQREEQFNEVAHNMERNMLEKHEAQKMKLVEDFNKMRQEILMEWLRKQTALKASAESAKQEKEKLESEAKILSTSTETLSQECSVCFLDFGEEATRALMQPCGHAKICLKCAVDIYQKTRLCPICRVRLSTKPKAIPKLYM</sequence>
<keyword evidence="1" id="KW-0863">Zinc-finger</keyword>
<feature type="region of interest" description="Disordered" evidence="3">
    <location>
        <begin position="153"/>
        <end position="175"/>
    </location>
</feature>
<dbReference type="PANTHER" id="PTHR46602:SF1">
    <property type="entry name" value="PROTEIN SUPPRESSOR OF GENE SILENCING 3"/>
    <property type="match status" value="1"/>
</dbReference>
<dbReference type="GO" id="GO:0051607">
    <property type="term" value="P:defense response to virus"/>
    <property type="evidence" value="ECO:0007669"/>
    <property type="project" value="InterPro"/>
</dbReference>
<dbReference type="InterPro" id="IPR001841">
    <property type="entry name" value="Znf_RING"/>
</dbReference>
<keyword evidence="2" id="KW-0175">Coiled coil</keyword>
<dbReference type="Gene3D" id="3.30.40.10">
    <property type="entry name" value="Zinc/RING finger domain, C3HC4 (zinc finger)"/>
    <property type="match status" value="1"/>
</dbReference>
<dbReference type="GO" id="GO:0008270">
    <property type="term" value="F:zinc ion binding"/>
    <property type="evidence" value="ECO:0007669"/>
    <property type="project" value="UniProtKB-KW"/>
</dbReference>
<dbReference type="OMA" id="SCLKYDM"/>
<dbReference type="PANTHER" id="PTHR46602">
    <property type="entry name" value="PROTEIN SUPPRESSOR OF GENE SILENCING 3"/>
    <property type="match status" value="1"/>
</dbReference>
<feature type="region of interest" description="Disordered" evidence="3">
    <location>
        <begin position="1"/>
        <end position="52"/>
    </location>
</feature>
<feature type="domain" description="RING-type" evidence="4">
    <location>
        <begin position="825"/>
        <end position="868"/>
    </location>
</feature>
<organism evidence="5 6">
    <name type="scientific">Marchantia polymorpha</name>
    <name type="common">Common liverwort</name>
    <name type="synonym">Marchantia aquatica</name>
    <dbReference type="NCBI Taxonomy" id="3197"/>
    <lineage>
        <taxon>Eukaryota</taxon>
        <taxon>Viridiplantae</taxon>
        <taxon>Streptophyta</taxon>
        <taxon>Embryophyta</taxon>
        <taxon>Marchantiophyta</taxon>
        <taxon>Marchantiopsida</taxon>
        <taxon>Marchantiidae</taxon>
        <taxon>Marchantiales</taxon>
        <taxon>Marchantiaceae</taxon>
        <taxon>Marchantia</taxon>
    </lineage>
</organism>
<dbReference type="Proteomes" id="UP000244005">
    <property type="component" value="Unassembled WGS sequence"/>
</dbReference>
<dbReference type="PROSITE" id="PS50089">
    <property type="entry name" value="ZF_RING_2"/>
    <property type="match status" value="1"/>
</dbReference>
<keyword evidence="1" id="KW-0862">Zinc</keyword>
<feature type="compositionally biased region" description="Acidic residues" evidence="3">
    <location>
        <begin position="312"/>
        <end position="332"/>
    </location>
</feature>
<dbReference type="AlphaFoldDB" id="A0A2R6XLB6"/>
<feature type="coiled-coil region" evidence="2">
    <location>
        <begin position="592"/>
        <end position="643"/>
    </location>
</feature>
<name>A0A2R6XLB6_MARPO</name>
<reference evidence="5" key="2">
    <citation type="submission" date="2017-12" db="EMBL/GenBank/DDBJ databases">
        <title>WGS assembly of Marchantia polymorpha.</title>
        <authorList>
            <person name="Bowman J.L."/>
            <person name="Kohchi T."/>
            <person name="Yamato K.T."/>
            <person name="Jenkins J."/>
            <person name="Shu S."/>
            <person name="Ishizaki K."/>
            <person name="Yamaoka S."/>
            <person name="Nishihama R."/>
            <person name="Nakamura Y."/>
            <person name="Berger F."/>
            <person name="Adam C."/>
            <person name="Aki S.S."/>
            <person name="Althoff F."/>
            <person name="Araki T."/>
            <person name="Arteaga-Vazquez M.A."/>
            <person name="Balasubrmanian S."/>
            <person name="Bauer D."/>
            <person name="Boehm C.R."/>
            <person name="Briginshaw L."/>
            <person name="Caballero-Perez J."/>
            <person name="Catarino B."/>
            <person name="Chen F."/>
            <person name="Chiyoda S."/>
            <person name="Chovatia M."/>
            <person name="Davies K.M."/>
            <person name="Delmans M."/>
            <person name="Demura T."/>
            <person name="Dierschke T."/>
            <person name="Dolan L."/>
            <person name="Dorantes-Acosta A.E."/>
            <person name="Eklund D.M."/>
            <person name="Florent S.N."/>
            <person name="Flores-Sandoval E."/>
            <person name="Fujiyama A."/>
            <person name="Fukuzawa H."/>
            <person name="Galik B."/>
            <person name="Grimanelli D."/>
            <person name="Grimwood J."/>
            <person name="Grossniklaus U."/>
            <person name="Hamada T."/>
            <person name="Haseloff J."/>
            <person name="Hetherington A.J."/>
            <person name="Higo A."/>
            <person name="Hirakawa Y."/>
            <person name="Hundley H.N."/>
            <person name="Ikeda Y."/>
            <person name="Inoue K."/>
            <person name="Inoue S."/>
            <person name="Ishida S."/>
            <person name="Jia Q."/>
            <person name="Kakita M."/>
            <person name="Kanazawa T."/>
            <person name="Kawai Y."/>
            <person name="Kawashima T."/>
            <person name="Kennedy M."/>
            <person name="Kinose K."/>
            <person name="Kinoshita T."/>
            <person name="Kohara Y."/>
            <person name="Koide E."/>
            <person name="Komatsu K."/>
            <person name="Kopischke S."/>
            <person name="Kubo M."/>
            <person name="Kyozuka J."/>
            <person name="Lagercrantz U."/>
            <person name="Lin S.S."/>
            <person name="Lindquist E."/>
            <person name="Lipzen A.M."/>
            <person name="Lu C."/>
            <person name="Luna E.D."/>
            <person name="Martienssen R.A."/>
            <person name="Minamino N."/>
            <person name="Mizutani M."/>
            <person name="Mizutani M."/>
            <person name="Mochizuki N."/>
            <person name="Monte I."/>
            <person name="Mosher R."/>
            <person name="Nagasaki H."/>
            <person name="Nakagami H."/>
            <person name="Naramoto S."/>
            <person name="Nishitani K."/>
            <person name="Ohtani M."/>
            <person name="Okamoto T."/>
            <person name="Okumura M."/>
            <person name="Phillips J."/>
            <person name="Pollak B."/>
            <person name="Reinders A."/>
            <person name="Roevekamp M."/>
            <person name="Sano R."/>
            <person name="Sawa S."/>
            <person name="Schmid M.W."/>
            <person name="Shirakawa M."/>
            <person name="Solano R."/>
            <person name="Spunde A."/>
            <person name="Suetsugu N."/>
            <person name="Sugano S."/>
            <person name="Sugiyama A."/>
            <person name="Sun R."/>
            <person name="Suzuki Y."/>
            <person name="Takenaka M."/>
            <person name="Takezawa D."/>
            <person name="Tomogane H."/>
            <person name="Tsuzuki M."/>
            <person name="Ueda T."/>
            <person name="Umeda M."/>
            <person name="Ward J.M."/>
            <person name="Watanabe Y."/>
            <person name="Yazaki K."/>
            <person name="Yokoyama R."/>
            <person name="Yoshitake Y."/>
            <person name="Yotsui I."/>
            <person name="Zachgo S."/>
            <person name="Schmutz J."/>
        </authorList>
    </citation>
    <scope>NUCLEOTIDE SEQUENCE [LARGE SCALE GENOMIC DNA]</scope>
    <source>
        <strain evidence="5">Tak-1</strain>
    </source>
</reference>
<feature type="compositionally biased region" description="Polar residues" evidence="3">
    <location>
        <begin position="294"/>
        <end position="305"/>
    </location>
</feature>
<evidence type="ECO:0000256" key="3">
    <source>
        <dbReference type="SAM" id="MobiDB-lite"/>
    </source>
</evidence>
<dbReference type="Gramene" id="Mp7g13470.1">
    <property type="protein sequence ID" value="Mp7g13470.1.cds"/>
    <property type="gene ID" value="Mp7g13470"/>
</dbReference>
<feature type="coiled-coil region" evidence="2">
    <location>
        <begin position="761"/>
        <end position="824"/>
    </location>
</feature>
<dbReference type="EMBL" id="KZ772681">
    <property type="protein sequence ID" value="PTQ46908.1"/>
    <property type="molecule type" value="Genomic_DNA"/>
</dbReference>
<feature type="compositionally biased region" description="Pro residues" evidence="3">
    <location>
        <begin position="36"/>
        <end position="52"/>
    </location>
</feature>
<dbReference type="OrthoDB" id="1927297at2759"/>
<dbReference type="SMART" id="SM00184">
    <property type="entry name" value="RING"/>
    <property type="match status" value="1"/>
</dbReference>
<evidence type="ECO:0000256" key="2">
    <source>
        <dbReference type="SAM" id="Coils"/>
    </source>
</evidence>
<feature type="region of interest" description="Disordered" evidence="3">
    <location>
        <begin position="285"/>
        <end position="332"/>
    </location>
</feature>
<reference evidence="6" key="1">
    <citation type="journal article" date="2017" name="Cell">
        <title>Insights into land plant evolution garnered from the Marchantia polymorpha genome.</title>
        <authorList>
            <person name="Bowman J.L."/>
            <person name="Kohchi T."/>
            <person name="Yamato K.T."/>
            <person name="Jenkins J."/>
            <person name="Shu S."/>
            <person name="Ishizaki K."/>
            <person name="Yamaoka S."/>
            <person name="Nishihama R."/>
            <person name="Nakamura Y."/>
            <person name="Berger F."/>
            <person name="Adam C."/>
            <person name="Aki S.S."/>
            <person name="Althoff F."/>
            <person name="Araki T."/>
            <person name="Arteaga-Vazquez M.A."/>
            <person name="Balasubrmanian S."/>
            <person name="Barry K."/>
            <person name="Bauer D."/>
            <person name="Boehm C.R."/>
            <person name="Briginshaw L."/>
            <person name="Caballero-Perez J."/>
            <person name="Catarino B."/>
            <person name="Chen F."/>
            <person name="Chiyoda S."/>
            <person name="Chovatia M."/>
            <person name="Davies K.M."/>
            <person name="Delmans M."/>
            <person name="Demura T."/>
            <person name="Dierschke T."/>
            <person name="Dolan L."/>
            <person name="Dorantes-Acosta A.E."/>
            <person name="Eklund D.M."/>
            <person name="Florent S.N."/>
            <person name="Flores-Sandoval E."/>
            <person name="Fujiyama A."/>
            <person name="Fukuzawa H."/>
            <person name="Galik B."/>
            <person name="Grimanelli D."/>
            <person name="Grimwood J."/>
            <person name="Grossniklaus U."/>
            <person name="Hamada T."/>
            <person name="Haseloff J."/>
            <person name="Hetherington A.J."/>
            <person name="Higo A."/>
            <person name="Hirakawa Y."/>
            <person name="Hundley H.N."/>
            <person name="Ikeda Y."/>
            <person name="Inoue K."/>
            <person name="Inoue S.I."/>
            <person name="Ishida S."/>
            <person name="Jia Q."/>
            <person name="Kakita M."/>
            <person name="Kanazawa T."/>
            <person name="Kawai Y."/>
            <person name="Kawashima T."/>
            <person name="Kennedy M."/>
            <person name="Kinose K."/>
            <person name="Kinoshita T."/>
            <person name="Kohara Y."/>
            <person name="Koide E."/>
            <person name="Komatsu K."/>
            <person name="Kopischke S."/>
            <person name="Kubo M."/>
            <person name="Kyozuka J."/>
            <person name="Lagercrantz U."/>
            <person name="Lin S.S."/>
            <person name="Lindquist E."/>
            <person name="Lipzen A.M."/>
            <person name="Lu C.W."/>
            <person name="De Luna E."/>
            <person name="Martienssen R.A."/>
            <person name="Minamino N."/>
            <person name="Mizutani M."/>
            <person name="Mizutani M."/>
            <person name="Mochizuki N."/>
            <person name="Monte I."/>
            <person name="Mosher R."/>
            <person name="Nagasaki H."/>
            <person name="Nakagami H."/>
            <person name="Naramoto S."/>
            <person name="Nishitani K."/>
            <person name="Ohtani M."/>
            <person name="Okamoto T."/>
            <person name="Okumura M."/>
            <person name="Phillips J."/>
            <person name="Pollak B."/>
            <person name="Reinders A."/>
            <person name="Rovekamp M."/>
            <person name="Sano R."/>
            <person name="Sawa S."/>
            <person name="Schmid M.W."/>
            <person name="Shirakawa M."/>
            <person name="Solano R."/>
            <person name="Spunde A."/>
            <person name="Suetsugu N."/>
            <person name="Sugano S."/>
            <person name="Sugiyama A."/>
            <person name="Sun R."/>
            <person name="Suzuki Y."/>
            <person name="Takenaka M."/>
            <person name="Takezawa D."/>
            <person name="Tomogane H."/>
            <person name="Tsuzuki M."/>
            <person name="Ueda T."/>
            <person name="Umeda M."/>
            <person name="Ward J.M."/>
            <person name="Watanabe Y."/>
            <person name="Yazaki K."/>
            <person name="Yokoyama R."/>
            <person name="Yoshitake Y."/>
            <person name="Yotsui I."/>
            <person name="Zachgo S."/>
            <person name="Schmutz J."/>
        </authorList>
    </citation>
    <scope>NUCLEOTIDE SEQUENCE [LARGE SCALE GENOMIC DNA]</scope>
    <source>
        <strain evidence="6">Tak-1</strain>
    </source>
</reference>
<gene>
    <name evidence="5" type="ORF">MARPO_0009s0033</name>
</gene>
<dbReference type="Pfam" id="PF13639">
    <property type="entry name" value="zf-RING_2"/>
    <property type="match status" value="1"/>
</dbReference>
<dbReference type="InterPro" id="IPR013083">
    <property type="entry name" value="Znf_RING/FYVE/PHD"/>
</dbReference>
<keyword evidence="1" id="KW-0479">Metal-binding</keyword>
<dbReference type="GO" id="GO:0031047">
    <property type="term" value="P:regulatory ncRNA-mediated gene silencing"/>
    <property type="evidence" value="ECO:0007669"/>
    <property type="project" value="InterPro"/>
</dbReference>
<evidence type="ECO:0000259" key="4">
    <source>
        <dbReference type="PROSITE" id="PS50089"/>
    </source>
</evidence>
<evidence type="ECO:0000313" key="6">
    <source>
        <dbReference type="Proteomes" id="UP000244005"/>
    </source>
</evidence>
<dbReference type="EMBL" id="KZ772681">
    <property type="protein sequence ID" value="PTQ46909.1"/>
    <property type="molecule type" value="Genomic_DNA"/>
</dbReference>
<dbReference type="Gramene" id="Mp7g13470.2">
    <property type="protein sequence ID" value="Mp7g13470.2.cds"/>
    <property type="gene ID" value="Mp7g13470"/>
</dbReference>
<proteinExistence type="predicted"/>
<protein>
    <recommendedName>
        <fullName evidence="4">RING-type domain-containing protein</fullName>
    </recommendedName>
</protein>
<accession>A0A2R6XLB6</accession>
<dbReference type="InterPro" id="IPR044287">
    <property type="entry name" value="SGS3"/>
</dbReference>